<dbReference type="GO" id="GO:0003847">
    <property type="term" value="F:1-alkyl-2-acetylglycerophosphocholine esterase activity"/>
    <property type="evidence" value="ECO:0007669"/>
    <property type="project" value="UniProtKB-EC"/>
</dbReference>
<accession>A0A1R1PIX7</accession>
<feature type="region of interest" description="Disordered" evidence="5">
    <location>
        <begin position="1"/>
        <end position="64"/>
    </location>
</feature>
<dbReference type="GO" id="GO:0016042">
    <property type="term" value="P:lipid catabolic process"/>
    <property type="evidence" value="ECO:0007669"/>
    <property type="project" value="UniProtKB-KW"/>
</dbReference>
<feature type="compositionally biased region" description="Basic and acidic residues" evidence="5">
    <location>
        <begin position="28"/>
        <end position="45"/>
    </location>
</feature>
<dbReference type="SUPFAM" id="SSF53474">
    <property type="entry name" value="alpha/beta-Hydrolases"/>
    <property type="match status" value="1"/>
</dbReference>
<feature type="region of interest" description="Disordered" evidence="5">
    <location>
        <begin position="171"/>
        <end position="200"/>
    </location>
</feature>
<evidence type="ECO:0000313" key="6">
    <source>
        <dbReference type="EMBL" id="OMH78871.1"/>
    </source>
</evidence>
<keyword evidence="3" id="KW-0442">Lipid degradation</keyword>
<dbReference type="Gene3D" id="3.40.50.1820">
    <property type="entry name" value="alpha/beta hydrolase"/>
    <property type="match status" value="1"/>
</dbReference>
<keyword evidence="8" id="KW-1185">Reference proteome</keyword>
<reference evidence="7" key="2">
    <citation type="submission" date="2017-01" db="EMBL/GenBank/DDBJ databases">
        <authorList>
            <person name="Mah S.A."/>
            <person name="Swanson W.J."/>
            <person name="Moy G.W."/>
            <person name="Vacquier V.D."/>
        </authorList>
    </citation>
    <scope>NUCLEOTIDE SEQUENCE [LARGE SCALE GENOMIC DNA]</scope>
    <source>
        <strain evidence="7">COL-18-3</strain>
    </source>
</reference>
<dbReference type="Pfam" id="PF03403">
    <property type="entry name" value="PAF-AH_p_II"/>
    <property type="match status" value="1"/>
</dbReference>
<evidence type="ECO:0000256" key="1">
    <source>
        <dbReference type="ARBA" id="ARBA00013201"/>
    </source>
</evidence>
<protein>
    <recommendedName>
        <fullName evidence="1">1-alkyl-2-acetylglycerophosphocholine esterase</fullName>
        <ecNumber evidence="1">3.1.1.47</ecNumber>
    </recommendedName>
</protein>
<dbReference type="PANTHER" id="PTHR10272">
    <property type="entry name" value="PLATELET-ACTIVATING FACTOR ACETYLHYDROLASE"/>
    <property type="match status" value="1"/>
</dbReference>
<gene>
    <name evidence="7" type="ORF">AX774_g5659</name>
    <name evidence="6" type="ORF">AX774_g7729</name>
</gene>
<organism evidence="7 8">
    <name type="scientific">Zancudomyces culisetae</name>
    <name type="common">Gut fungus</name>
    <name type="synonym">Smittium culisetae</name>
    <dbReference type="NCBI Taxonomy" id="1213189"/>
    <lineage>
        <taxon>Eukaryota</taxon>
        <taxon>Fungi</taxon>
        <taxon>Fungi incertae sedis</taxon>
        <taxon>Zoopagomycota</taxon>
        <taxon>Kickxellomycotina</taxon>
        <taxon>Harpellomycetes</taxon>
        <taxon>Harpellales</taxon>
        <taxon>Legeriomycetaceae</taxon>
        <taxon>Zancudomyces</taxon>
    </lineage>
</organism>
<dbReference type="EMBL" id="LSSK01001747">
    <property type="protein sequence ID" value="OMH78871.1"/>
    <property type="molecule type" value="Genomic_DNA"/>
</dbReference>
<dbReference type="OrthoDB" id="2363873at2759"/>
<evidence type="ECO:0000313" key="7">
    <source>
        <dbReference type="EMBL" id="OMH80898.1"/>
    </source>
</evidence>
<evidence type="ECO:0000256" key="5">
    <source>
        <dbReference type="SAM" id="MobiDB-lite"/>
    </source>
</evidence>
<evidence type="ECO:0000256" key="3">
    <source>
        <dbReference type="ARBA" id="ARBA00022963"/>
    </source>
</evidence>
<comment type="caution">
    <text evidence="7">The sequence shown here is derived from an EMBL/GenBank/DDBJ whole genome shotgun (WGS) entry which is preliminary data.</text>
</comment>
<reference evidence="8" key="1">
    <citation type="submission" date="2017-01" db="EMBL/GenBank/DDBJ databases">
        <authorList>
            <person name="Wang Y."/>
            <person name="White M."/>
            <person name="Kvist S."/>
            <person name="Moncalvo J.-M."/>
        </authorList>
    </citation>
    <scope>NUCLEOTIDE SEQUENCE [LARGE SCALE GENOMIC DNA]</scope>
    <source>
        <strain evidence="8">COL-18-3</strain>
    </source>
</reference>
<evidence type="ECO:0000256" key="4">
    <source>
        <dbReference type="ARBA" id="ARBA00023098"/>
    </source>
</evidence>
<name>A0A1R1PIX7_ZANCU</name>
<dbReference type="PANTHER" id="PTHR10272:SF0">
    <property type="entry name" value="PLATELET-ACTIVATING FACTOR ACETYLHYDROLASE"/>
    <property type="match status" value="1"/>
</dbReference>
<proteinExistence type="predicted"/>
<dbReference type="Proteomes" id="UP000188320">
    <property type="component" value="Unassembled WGS sequence"/>
</dbReference>
<feature type="region of interest" description="Disordered" evidence="5">
    <location>
        <begin position="264"/>
        <end position="296"/>
    </location>
</feature>
<feature type="compositionally biased region" description="Basic and acidic residues" evidence="5">
    <location>
        <begin position="266"/>
        <end position="288"/>
    </location>
</feature>
<feature type="compositionally biased region" description="Polar residues" evidence="5">
    <location>
        <begin position="1"/>
        <end position="23"/>
    </location>
</feature>
<dbReference type="EC" id="3.1.1.47" evidence="1"/>
<dbReference type="EMBL" id="LSSK01001043">
    <property type="protein sequence ID" value="OMH80898.1"/>
    <property type="molecule type" value="Genomic_DNA"/>
</dbReference>
<dbReference type="AlphaFoldDB" id="A0A1R1PIX7"/>
<dbReference type="InterPro" id="IPR029058">
    <property type="entry name" value="AB_hydrolase_fold"/>
</dbReference>
<sequence length="618" mass="69830">MEAQQSTSAVPSSSGITTVNESGAESKFVGRDESIRMQGEGKDIPDNTGIGMGGSNESGGKKESGLGHIKSLFSKIRRGINPELPKQTGPYPVGIYDYEWKPEGEFDFNSAFFLTPTTSNTASGTVSRTASNSSGIDKIKEHQLDIKKKRVIPSTLCFRLYYPADPKSTTSVEAQRVGQQENKNHEHKKKDEQQQPEWLPEPKRGYALGYGNFAKLPKWVTIAVFRVFLKGIKMPVFNRAQLIDYKEGGGKKNYEEVELVGTNNQEKQEKQETETKIETKREMEREGEGEGEGEGESILRKKKMPVIIFSHGLAGNRTTYSAICREMASYGAIVVAMEHRDGTASTTYLADQKQALGYDDFRDYAAERGIKEEEEFGPQRLVFQKAKLDQRIREIKETVKVILEFDEGKEENIRTNYFEEGEKEKEEIGNKREIDVGRQLAGRIDRNRIVMMGHSFGGTSTLEAIKQPWSIFKAAVTFDPWMFPVDKEKPYIDVPSIAIHSEHFHRWPEHNLDAHAYFNGNTAIPKPPLYSVTVKRAGHQHFSDVISILPWVARLRRGNKYDGDPAQIIHTSNHLVLEFLAEQGVIDHCFVDSSILPNHQFYKADIDSQSLHPDLFFN</sequence>
<keyword evidence="2 7" id="KW-0378">Hydrolase</keyword>
<keyword evidence="4" id="KW-0443">Lipid metabolism</keyword>
<evidence type="ECO:0000313" key="8">
    <source>
        <dbReference type="Proteomes" id="UP000188320"/>
    </source>
</evidence>
<evidence type="ECO:0000256" key="2">
    <source>
        <dbReference type="ARBA" id="ARBA00022801"/>
    </source>
</evidence>